<evidence type="ECO:0000256" key="4">
    <source>
        <dbReference type="ARBA" id="ARBA00022989"/>
    </source>
</evidence>
<dbReference type="SUPFAM" id="SSF116726">
    <property type="entry name" value="TrkA C-terminal domain-like"/>
    <property type="match status" value="1"/>
</dbReference>
<keyword evidence="3 8" id="KW-0812">Transmembrane</keyword>
<evidence type="ECO:0000256" key="6">
    <source>
        <dbReference type="ARBA" id="ARBA00023136"/>
    </source>
</evidence>
<evidence type="ECO:0000313" key="10">
    <source>
        <dbReference type="EMBL" id="MFA3799836.1"/>
    </source>
</evidence>
<dbReference type="InterPro" id="IPR036721">
    <property type="entry name" value="RCK_C_sf"/>
</dbReference>
<feature type="transmembrane region" description="Helical" evidence="8">
    <location>
        <begin position="21"/>
        <end position="45"/>
    </location>
</feature>
<dbReference type="InterPro" id="IPR006037">
    <property type="entry name" value="RCK_C"/>
</dbReference>
<feature type="transmembrane region" description="Helical" evidence="8">
    <location>
        <begin position="366"/>
        <end position="387"/>
    </location>
</feature>
<dbReference type="Pfam" id="PF00654">
    <property type="entry name" value="Voltage_CLC"/>
    <property type="match status" value="1"/>
</dbReference>
<name>A0ABV4S974_9FUSO</name>
<dbReference type="Gene3D" id="1.10.3080.10">
    <property type="entry name" value="Clc chloride channel"/>
    <property type="match status" value="1"/>
</dbReference>
<dbReference type="EMBL" id="JBGORW010000007">
    <property type="protein sequence ID" value="MFA3799836.1"/>
    <property type="molecule type" value="Genomic_DNA"/>
</dbReference>
<evidence type="ECO:0000256" key="8">
    <source>
        <dbReference type="SAM" id="Phobius"/>
    </source>
</evidence>
<gene>
    <name evidence="10" type="ORF">ACEG17_06515</name>
</gene>
<feature type="domain" description="RCK C-terminal" evidence="9">
    <location>
        <begin position="469"/>
        <end position="554"/>
    </location>
</feature>
<dbReference type="Gene3D" id="3.30.70.1450">
    <property type="entry name" value="Regulator of K+ conductance, C-terminal domain"/>
    <property type="match status" value="1"/>
</dbReference>
<comment type="caution">
    <text evidence="10">The sequence shown here is derived from an EMBL/GenBank/DDBJ whole genome shotgun (WGS) entry which is preliminary data.</text>
</comment>
<feature type="transmembrane region" description="Helical" evidence="8">
    <location>
        <begin position="337"/>
        <end position="360"/>
    </location>
</feature>
<dbReference type="PANTHER" id="PTHR45711">
    <property type="entry name" value="CHLORIDE CHANNEL PROTEIN"/>
    <property type="match status" value="1"/>
</dbReference>
<feature type="transmembrane region" description="Helical" evidence="8">
    <location>
        <begin position="310"/>
        <end position="330"/>
    </location>
</feature>
<proteinExistence type="predicted"/>
<evidence type="ECO:0000256" key="5">
    <source>
        <dbReference type="ARBA" id="ARBA00023065"/>
    </source>
</evidence>
<accession>A0ABV4S974</accession>
<feature type="transmembrane region" description="Helical" evidence="8">
    <location>
        <begin position="191"/>
        <end position="211"/>
    </location>
</feature>
<keyword evidence="5" id="KW-0406">Ion transport</keyword>
<keyword evidence="11" id="KW-1185">Reference proteome</keyword>
<dbReference type="PANTHER" id="PTHR45711:SF6">
    <property type="entry name" value="CHLORIDE CHANNEL PROTEIN"/>
    <property type="match status" value="1"/>
</dbReference>
<evidence type="ECO:0000256" key="1">
    <source>
        <dbReference type="ARBA" id="ARBA00004141"/>
    </source>
</evidence>
<keyword evidence="2" id="KW-0813">Transport</keyword>
<dbReference type="SUPFAM" id="SSF81340">
    <property type="entry name" value="Clc chloride channel"/>
    <property type="match status" value="1"/>
</dbReference>
<feature type="transmembrane region" description="Helical" evidence="8">
    <location>
        <begin position="399"/>
        <end position="417"/>
    </location>
</feature>
<feature type="transmembrane region" description="Helical" evidence="8">
    <location>
        <begin position="65"/>
        <end position="88"/>
    </location>
</feature>
<dbReference type="InterPro" id="IPR001807">
    <property type="entry name" value="ClC"/>
</dbReference>
<evidence type="ECO:0000256" key="7">
    <source>
        <dbReference type="ARBA" id="ARBA00023214"/>
    </source>
</evidence>
<organism evidence="10 11">
    <name type="scientific">Leptotrichia hongkongensis</name>
    <dbReference type="NCBI Taxonomy" id="554406"/>
    <lineage>
        <taxon>Bacteria</taxon>
        <taxon>Fusobacteriati</taxon>
        <taxon>Fusobacteriota</taxon>
        <taxon>Fusobacteriia</taxon>
        <taxon>Fusobacteriales</taxon>
        <taxon>Leptotrichiaceae</taxon>
        <taxon>Leptotrichia</taxon>
    </lineage>
</organism>
<reference evidence="10 11" key="1">
    <citation type="submission" date="2024-07" db="EMBL/GenBank/DDBJ databases">
        <authorList>
            <person name="Li X.-J."/>
            <person name="Wang X."/>
        </authorList>
    </citation>
    <scope>NUCLEOTIDE SEQUENCE [LARGE SCALE GENOMIC DNA]</scope>
    <source>
        <strain evidence="10 11">DSM 23441</strain>
    </source>
</reference>
<dbReference type="PROSITE" id="PS51202">
    <property type="entry name" value="RCK_C"/>
    <property type="match status" value="1"/>
</dbReference>
<dbReference type="PRINTS" id="PR00762">
    <property type="entry name" value="CLCHANNEL"/>
</dbReference>
<dbReference type="Pfam" id="PF02080">
    <property type="entry name" value="TrkA_C"/>
    <property type="match status" value="1"/>
</dbReference>
<comment type="subcellular location">
    <subcellularLocation>
        <location evidence="1">Membrane</location>
        <topology evidence="1">Multi-pass membrane protein</topology>
    </subcellularLocation>
</comment>
<evidence type="ECO:0000313" key="11">
    <source>
        <dbReference type="Proteomes" id="UP001571581"/>
    </source>
</evidence>
<dbReference type="CDD" id="cd01031">
    <property type="entry name" value="EriC"/>
    <property type="match status" value="1"/>
</dbReference>
<feature type="transmembrane region" description="Helical" evidence="8">
    <location>
        <begin position="273"/>
        <end position="290"/>
    </location>
</feature>
<keyword evidence="4 8" id="KW-1133">Transmembrane helix</keyword>
<keyword evidence="7" id="KW-0868">Chloride</keyword>
<dbReference type="Proteomes" id="UP001571581">
    <property type="component" value="Unassembled WGS sequence"/>
</dbReference>
<sequence>MAKDVLHELRDINSLKSRRNNVILIFLCFLVGIFSGIIVGTYTLILKKMSIFREFFTTNLEFYKIAIGIAIFIIMGLAIQFMLTKYPLISGSGIPQVSGLLTKKVKFRWFGELITKFVGGILAIGAGMSMGREGPSVHLGSLVGSGVKELTKRSEVEEKYLVTCGASAGISSTFNAPLAGVIFSLEELHKFFSPLLLICTLVASGTSNYVSRMILGSQTSFQYNFVLPEGIPYYIFAIITVVFCIIITVTGKAFSYFLLLTQKHYRNLKLNKYIKISIFMIMAYIVAVFFRDITGGGHELIEEMFGKNVMLKTIVIILLLKFFYTMFCYATGAPGGIFLPMLVVGALIGKVYGEILNNYFSVPNEIIVHFMLLGMAAYFTAVVRAPITGITLILEMTGNFSYLYMLIIVCTITYIFTELLKMEPIYERLYFNMFHKQILEEDKEKRRIQKRAKRLEILEKWWKNKKIEIGIKPDGKNVKDKIVTLLIPVGANSEFDNKMVKELKLPENLLIVSVRKAGKDSIARGDTLIQSGNQLVIITDYRTAQEYAGELRERGMKIVDEF</sequence>
<keyword evidence="6 8" id="KW-0472">Membrane</keyword>
<evidence type="ECO:0000259" key="9">
    <source>
        <dbReference type="PROSITE" id="PS51202"/>
    </source>
</evidence>
<evidence type="ECO:0000256" key="2">
    <source>
        <dbReference type="ARBA" id="ARBA00022448"/>
    </source>
</evidence>
<dbReference type="InterPro" id="IPR014743">
    <property type="entry name" value="Cl-channel_core"/>
</dbReference>
<dbReference type="RefSeq" id="WP_372583038.1">
    <property type="nucleotide sequence ID" value="NZ_JBGORW010000007.1"/>
</dbReference>
<evidence type="ECO:0000256" key="3">
    <source>
        <dbReference type="ARBA" id="ARBA00022692"/>
    </source>
</evidence>
<protein>
    <submittedName>
        <fullName evidence="10">ClC family H(+)/Cl(-) exchange transporter</fullName>
    </submittedName>
</protein>
<feature type="transmembrane region" description="Helical" evidence="8">
    <location>
        <begin position="231"/>
        <end position="261"/>
    </location>
</feature>
<feature type="transmembrane region" description="Helical" evidence="8">
    <location>
        <begin position="109"/>
        <end position="130"/>
    </location>
</feature>